<evidence type="ECO:0000313" key="2">
    <source>
        <dbReference type="EMBL" id="MEY9321107.1"/>
    </source>
</evidence>
<evidence type="ECO:0000256" key="1">
    <source>
        <dbReference type="SAM" id="MobiDB-lite"/>
    </source>
</evidence>
<protein>
    <submittedName>
        <fullName evidence="2">Uncharacterized protein</fullName>
    </submittedName>
</protein>
<proteinExistence type="predicted"/>
<sequence length="243" mass="27092">MKTIDAFAQLMNAKLGCGRRHHRRGYIRAMIDAVEVGNQAVWIIGDKDILQAAIAGKNGNLRGFVCPSLERGDSSFRRHGLHNGAFCGERRMPWKACKPMDERLKFIARLLDGEQKGSIIVLEYTDEDAAMRAARKIARETGRAVPVRSEDMRVIGSISPPMTHWSKVCLREFSMGERSSGQTLAGQTNSTGTHPWRPLLSRYHRQRQPGAGGRETHLRSRLSRTGSVSCAKNASNLTARLRI</sequence>
<dbReference type="EMBL" id="JBGBZA010000002">
    <property type="protein sequence ID" value="MEY9321107.1"/>
    <property type="molecule type" value="Genomic_DNA"/>
</dbReference>
<organism evidence="2 3">
    <name type="scientific">Bradyrhizobium elkanii</name>
    <dbReference type="NCBI Taxonomy" id="29448"/>
    <lineage>
        <taxon>Bacteria</taxon>
        <taxon>Pseudomonadati</taxon>
        <taxon>Pseudomonadota</taxon>
        <taxon>Alphaproteobacteria</taxon>
        <taxon>Hyphomicrobiales</taxon>
        <taxon>Nitrobacteraceae</taxon>
        <taxon>Bradyrhizobium</taxon>
    </lineage>
</organism>
<accession>A0ABV4FE21</accession>
<reference evidence="2 3" key="1">
    <citation type="submission" date="2024-07" db="EMBL/GenBank/DDBJ databases">
        <title>Genomic Encyclopedia of Type Strains, Phase V (KMG-V): Genome sequencing to study the core and pangenomes of soil and plant-associated prokaryotes.</title>
        <authorList>
            <person name="Whitman W."/>
        </authorList>
    </citation>
    <scope>NUCLEOTIDE SEQUENCE [LARGE SCALE GENOMIC DNA]</scope>
    <source>
        <strain evidence="2 3">USDA 415</strain>
    </source>
</reference>
<gene>
    <name evidence="2" type="ORF">ABIF29_007906</name>
</gene>
<dbReference type="GeneID" id="92950876"/>
<name>A0ABV4FE21_BRAEL</name>
<feature type="region of interest" description="Disordered" evidence="1">
    <location>
        <begin position="206"/>
        <end position="227"/>
    </location>
</feature>
<evidence type="ECO:0000313" key="3">
    <source>
        <dbReference type="Proteomes" id="UP001565471"/>
    </source>
</evidence>
<comment type="caution">
    <text evidence="2">The sequence shown here is derived from an EMBL/GenBank/DDBJ whole genome shotgun (WGS) entry which is preliminary data.</text>
</comment>
<keyword evidence="3" id="KW-1185">Reference proteome</keyword>
<dbReference type="Proteomes" id="UP001565471">
    <property type="component" value="Unassembled WGS sequence"/>
</dbReference>
<dbReference type="RefSeq" id="WP_018269035.1">
    <property type="nucleotide sequence ID" value="NZ_BJNL01000067.1"/>
</dbReference>